<dbReference type="PANTHER" id="PTHR13947">
    <property type="entry name" value="GNAT FAMILY N-ACETYLTRANSFERASE"/>
    <property type="match status" value="1"/>
</dbReference>
<reference evidence="3" key="3">
    <citation type="submission" date="2025-09" db="UniProtKB">
        <authorList>
            <consortium name="Ensembl"/>
        </authorList>
    </citation>
    <scope>IDENTIFICATION</scope>
</reference>
<name>A0A8C6KRJ6_NOTFU</name>
<dbReference type="Ensembl" id="ENSNFUT00015010368.1">
    <property type="protein sequence ID" value="ENSNFUP00015009864.1"/>
    <property type="gene ID" value="ENSNFUG00015004834.1"/>
</dbReference>
<accession>A0A8C6KRJ6</accession>
<feature type="domain" description="N-acetyltransferase" evidence="2">
    <location>
        <begin position="128"/>
        <end position="168"/>
    </location>
</feature>
<dbReference type="Proteomes" id="UP000694548">
    <property type="component" value="Chromosome sgr15"/>
</dbReference>
<keyword evidence="1" id="KW-0808">Transferase</keyword>
<dbReference type="InterPro" id="IPR016181">
    <property type="entry name" value="Acyl_CoA_acyltransferase"/>
</dbReference>
<evidence type="ECO:0000313" key="4">
    <source>
        <dbReference type="Proteomes" id="UP000694548"/>
    </source>
</evidence>
<evidence type="ECO:0000256" key="1">
    <source>
        <dbReference type="ARBA" id="ARBA00022679"/>
    </source>
</evidence>
<dbReference type="Gene3D" id="3.40.630.30">
    <property type="match status" value="1"/>
</dbReference>
<dbReference type="PANTHER" id="PTHR13947:SF54">
    <property type="entry name" value="N-ACETYLTRANSFERASE CML3-RELATED"/>
    <property type="match status" value="1"/>
</dbReference>
<protein>
    <recommendedName>
        <fullName evidence="2">N-acetyltransferase domain-containing protein</fullName>
    </recommendedName>
</protein>
<sequence>TCTCHINFSIREFQPADQHVVMSMFHEGILEHVYPAFFKAMSNSDHIGVALSISVAGYILGGSSYFQAFLFGAAWAGLIYYCCREIYEEYMTVRLNTDMANIQATYLENPDNSFWVAEREDERFDDNLGSQLTRKALDFCKERGFSRLSVAVSSPQAAAISMFQKLGFIQTISHHRFVFPLLTCFVIHVTSAKVTTSPFHSVYNEELKKIT</sequence>
<dbReference type="InterPro" id="IPR050769">
    <property type="entry name" value="NAT_camello-type"/>
</dbReference>
<organism evidence="3 4">
    <name type="scientific">Nothobranchius furzeri</name>
    <name type="common">Turquoise killifish</name>
    <dbReference type="NCBI Taxonomy" id="105023"/>
    <lineage>
        <taxon>Eukaryota</taxon>
        <taxon>Metazoa</taxon>
        <taxon>Chordata</taxon>
        <taxon>Craniata</taxon>
        <taxon>Vertebrata</taxon>
        <taxon>Euteleostomi</taxon>
        <taxon>Actinopterygii</taxon>
        <taxon>Neopterygii</taxon>
        <taxon>Teleostei</taxon>
        <taxon>Neoteleostei</taxon>
        <taxon>Acanthomorphata</taxon>
        <taxon>Ovalentaria</taxon>
        <taxon>Atherinomorphae</taxon>
        <taxon>Cyprinodontiformes</taxon>
        <taxon>Nothobranchiidae</taxon>
        <taxon>Nothobranchius</taxon>
    </lineage>
</organism>
<evidence type="ECO:0000259" key="2">
    <source>
        <dbReference type="Pfam" id="PF00583"/>
    </source>
</evidence>
<proteinExistence type="predicted"/>
<dbReference type="SUPFAM" id="SSF55729">
    <property type="entry name" value="Acyl-CoA N-acyltransferases (Nat)"/>
    <property type="match status" value="1"/>
</dbReference>
<dbReference type="AlphaFoldDB" id="A0A8C6KRJ6"/>
<dbReference type="InterPro" id="IPR000182">
    <property type="entry name" value="GNAT_dom"/>
</dbReference>
<keyword evidence="4" id="KW-1185">Reference proteome</keyword>
<dbReference type="Pfam" id="PF00583">
    <property type="entry name" value="Acetyltransf_1"/>
    <property type="match status" value="1"/>
</dbReference>
<reference evidence="3" key="1">
    <citation type="submission" date="2014-08" db="EMBL/GenBank/DDBJ databases">
        <authorList>
            <person name="Senf B."/>
            <person name="Petzold A."/>
            <person name="Downie B.R."/>
            <person name="Koch P."/>
            <person name="Platzer M."/>
        </authorList>
    </citation>
    <scope>NUCLEOTIDE SEQUENCE [LARGE SCALE GENOMIC DNA]</scope>
    <source>
        <strain evidence="3">GRZ</strain>
    </source>
</reference>
<reference evidence="3" key="2">
    <citation type="submission" date="2025-08" db="UniProtKB">
        <authorList>
            <consortium name="Ensembl"/>
        </authorList>
    </citation>
    <scope>IDENTIFICATION</scope>
</reference>
<dbReference type="GeneTree" id="ENSGT00950000182932"/>
<dbReference type="GO" id="GO:0008080">
    <property type="term" value="F:N-acetyltransferase activity"/>
    <property type="evidence" value="ECO:0007669"/>
    <property type="project" value="InterPro"/>
</dbReference>
<evidence type="ECO:0000313" key="3">
    <source>
        <dbReference type="Ensembl" id="ENSNFUP00015009864.1"/>
    </source>
</evidence>